<name>D2UZX6_NAEGR</name>
<dbReference type="InParanoid" id="D2UZX6"/>
<dbReference type="KEGG" id="ngr:NAEGRDRAFT_45576"/>
<gene>
    <name evidence="2" type="ORF">NAEGRDRAFT_45576</name>
</gene>
<reference evidence="2 3" key="1">
    <citation type="journal article" date="2010" name="Cell">
        <title>The genome of Naegleria gruberi illuminates early eukaryotic versatility.</title>
        <authorList>
            <person name="Fritz-Laylin L.K."/>
            <person name="Prochnik S.E."/>
            <person name="Ginger M.L."/>
            <person name="Dacks J.B."/>
            <person name="Carpenter M.L."/>
            <person name="Field M.C."/>
            <person name="Kuo A."/>
            <person name="Paredez A."/>
            <person name="Chapman J."/>
            <person name="Pham J."/>
            <person name="Shu S."/>
            <person name="Neupane R."/>
            <person name="Cipriano M."/>
            <person name="Mancuso J."/>
            <person name="Tu H."/>
            <person name="Salamov A."/>
            <person name="Lindquist E."/>
            <person name="Shapiro H."/>
            <person name="Lucas S."/>
            <person name="Grigoriev I.V."/>
            <person name="Cande W.Z."/>
            <person name="Fulton C."/>
            <person name="Rokhsar D.S."/>
            <person name="Dawson S.C."/>
        </authorList>
    </citation>
    <scope>NUCLEOTIDE SEQUENCE [LARGE SCALE GENOMIC DNA]</scope>
    <source>
        <strain evidence="2 3">NEG-M</strain>
    </source>
</reference>
<dbReference type="AlphaFoldDB" id="D2UZX6"/>
<organism evidence="3">
    <name type="scientific">Naegleria gruberi</name>
    <name type="common">Amoeba</name>
    <dbReference type="NCBI Taxonomy" id="5762"/>
    <lineage>
        <taxon>Eukaryota</taxon>
        <taxon>Discoba</taxon>
        <taxon>Heterolobosea</taxon>
        <taxon>Tetramitia</taxon>
        <taxon>Eutetramitia</taxon>
        <taxon>Vahlkampfiidae</taxon>
        <taxon>Naegleria</taxon>
    </lineage>
</organism>
<keyword evidence="3" id="KW-1185">Reference proteome</keyword>
<sequence>MKSLQSTRKSLSIRALLEDENEEEEEVVANTIPNQNDSLTSTVSSNFVLRRQASKIKAASTSHIDTRVLLQHKSTPEEVTSDSSWIQDVSKNRDKYFEKIISEFDTLHDRLRETADSYKGDVRLISSSSQTVADWDSILTQDTKDYIGILKKEMEDLVAAHQEQDRENKRKFEEQIEQIRKFHDEQFRFIHNKSEELKAREYAATEIKVRNELDKQEYKMRQEMHAYKKKLETFMENYIQKEFKPHMELMFGNATSLMDLCKKLSLTTTNTLLKEECDKAFKRIDRLSVFDLPSKLKVIKAAILSSSKLDAVTADAEVQADETYIFIDQSVLQKKLHAQYQDKSVMVGAYTYEGFSQTDLSSQDIDALLEYKENHLSVRESVEDDTKLHLSTDTSVSPFASINSSIDSVAKHQLHKIVSSDKKIRKNKAVSRESSPIPLVKQASKTNAMRDSGDKQPITKQQRETPNKVEHKGLRKSKQEEKPQTPQPLQNSIQTPIHSPVHSPSHQLMSSPIQTPMQSPNRTPQVHNSHIQTPIKLSSSSSISISSQSPIQPPLSFAGMEGKAPPTSKQRIDDQIEEFAPLKSDTEPNVSNEPNVSIEIETRESQTLPLDETLEFIEDKSSPLPPIEIARDVVKERPIDNPVDMLEQVFSPRNVNESKKTKSKTPEFTRIKKQQEKKRETPPTKNKNTEDSTPKPLQKKNSQTHKKSAEKETPPKPLPRLSFERVRSDPTVQGNIRQSFPIVASQTSVQSSQFTQTTERLMSVSPRIPIKLPKLDLPEREEDSEVIYSTRSSDSSVASSDFLVSVSLSTIVPNERLPSAVKKRKKVTVDPPRKSLPKICEADRELIKRMSKVGTSIDDQMIPILEDLFVRAEIDPVYHYSKFTMKQKDCLIITHKLFPETLGGLNTILEETPKTPHLSVKTSKGGSFEEEFDKLLNYISYLKISYKRKEFMLTNQLKSLEVKVEELLSHNVDIRMVGESLRFDQSQSIQKLSNENVMLIQKIEQLNKQIQDIITGRWKYDVHKKELVYVKFEDEPPGSAEEFTSMSRANVSRQSQNQLSPNNDRTH</sequence>
<accession>D2UZX6</accession>
<dbReference type="Proteomes" id="UP000006671">
    <property type="component" value="Unassembled WGS sequence"/>
</dbReference>
<feature type="compositionally biased region" description="Polar residues" evidence="1">
    <location>
        <begin position="1042"/>
        <end position="1067"/>
    </location>
</feature>
<feature type="compositionally biased region" description="Low complexity" evidence="1">
    <location>
        <begin position="537"/>
        <end position="556"/>
    </location>
</feature>
<protein>
    <submittedName>
        <fullName evidence="2">Predicted protein</fullName>
    </submittedName>
</protein>
<evidence type="ECO:0000313" key="3">
    <source>
        <dbReference type="Proteomes" id="UP000006671"/>
    </source>
</evidence>
<feature type="compositionally biased region" description="Polar residues" evidence="1">
    <location>
        <begin position="487"/>
        <end position="536"/>
    </location>
</feature>
<feature type="region of interest" description="Disordered" evidence="1">
    <location>
        <begin position="1036"/>
        <end position="1067"/>
    </location>
</feature>
<dbReference type="VEuPathDB" id="AmoebaDB:NAEGRDRAFT_45576"/>
<dbReference type="EMBL" id="GG738846">
    <property type="protein sequence ID" value="EFC50238.1"/>
    <property type="molecule type" value="Genomic_DNA"/>
</dbReference>
<dbReference type="OMA" id="PNNDRTH"/>
<dbReference type="GeneID" id="8862993"/>
<feature type="region of interest" description="Disordered" evidence="1">
    <location>
        <begin position="645"/>
        <end position="725"/>
    </location>
</feature>
<dbReference type="OrthoDB" id="10412392at2759"/>
<feature type="compositionally biased region" description="Basic and acidic residues" evidence="1">
    <location>
        <begin position="461"/>
        <end position="483"/>
    </location>
</feature>
<evidence type="ECO:0000256" key="1">
    <source>
        <dbReference type="SAM" id="MobiDB-lite"/>
    </source>
</evidence>
<feature type="compositionally biased region" description="Basic and acidic residues" evidence="1">
    <location>
        <begin position="656"/>
        <end position="693"/>
    </location>
</feature>
<dbReference type="RefSeq" id="XP_002682982.1">
    <property type="nucleotide sequence ID" value="XM_002682936.1"/>
</dbReference>
<evidence type="ECO:0000313" key="2">
    <source>
        <dbReference type="EMBL" id="EFC50238.1"/>
    </source>
</evidence>
<feature type="region of interest" description="Disordered" evidence="1">
    <location>
        <begin position="419"/>
        <end position="571"/>
    </location>
</feature>
<proteinExistence type="predicted"/>